<name>A0A075JKC4_9MICO</name>
<dbReference type="RefSeq" id="WP_038569779.1">
    <property type="nucleotide sequence ID" value="NZ_CAKZHM010000012.1"/>
</dbReference>
<dbReference type="STRING" id="1274.HX89_13650"/>
<dbReference type="PROSITE" id="PS51257">
    <property type="entry name" value="PROKAR_LIPOPROTEIN"/>
    <property type="match status" value="1"/>
</dbReference>
<reference evidence="1 2" key="1">
    <citation type="submission" date="2014-07" db="EMBL/GenBank/DDBJ databases">
        <title>Genome Sequencing of Dermacoccus nishinomiyaensis.</title>
        <authorList>
            <person name="Hong K.W."/>
            <person name="Chan K.G."/>
        </authorList>
    </citation>
    <scope>NUCLEOTIDE SEQUENCE [LARGE SCALE GENOMIC DNA]</scope>
    <source>
        <strain evidence="1 2">M25</strain>
    </source>
</reference>
<organism evidence="1 2">
    <name type="scientific">Dermacoccus nishinomiyaensis</name>
    <dbReference type="NCBI Taxonomy" id="1274"/>
    <lineage>
        <taxon>Bacteria</taxon>
        <taxon>Bacillati</taxon>
        <taxon>Actinomycetota</taxon>
        <taxon>Actinomycetes</taxon>
        <taxon>Micrococcales</taxon>
        <taxon>Dermacoccaceae</taxon>
        <taxon>Dermacoccus</taxon>
    </lineage>
</organism>
<dbReference type="Proteomes" id="UP000027986">
    <property type="component" value="Chromosome"/>
</dbReference>
<evidence type="ECO:0000313" key="1">
    <source>
        <dbReference type="EMBL" id="AIF41787.1"/>
    </source>
</evidence>
<dbReference type="GeneID" id="41842077"/>
<dbReference type="Gene3D" id="3.40.190.120">
    <property type="entry name" value="Osmoprotection protein (prox), domain 2"/>
    <property type="match status" value="1"/>
</dbReference>
<dbReference type="eggNOG" id="COG1732">
    <property type="taxonomic scope" value="Bacteria"/>
</dbReference>
<protein>
    <submittedName>
        <fullName evidence="1">Glycine/betaine ABC transporter substrate-binding protein</fullName>
    </submittedName>
</protein>
<evidence type="ECO:0000313" key="2">
    <source>
        <dbReference type="Proteomes" id="UP000027986"/>
    </source>
</evidence>
<accession>A0A075JKC4</accession>
<dbReference type="InterPro" id="IPR007210">
    <property type="entry name" value="ABC_Gly_betaine_transp_sub-bd"/>
</dbReference>
<dbReference type="HOGENOM" id="CLU_038355_1_0_11"/>
<dbReference type="Gene3D" id="3.40.190.10">
    <property type="entry name" value="Periplasmic binding protein-like II"/>
    <property type="match status" value="1"/>
</dbReference>
<dbReference type="CDD" id="cd13611">
    <property type="entry name" value="PBP2_YehZ"/>
    <property type="match status" value="1"/>
</dbReference>
<keyword evidence="2" id="KW-1185">Reference proteome</keyword>
<dbReference type="AlphaFoldDB" id="A0A075JKC4"/>
<sequence length="327" mass="35650">MTRQRMRRATGAVVAVTTAVTLSSCGLGTSGGLTTSAKLAGPLASVKKLDGLDIAVGSKDFTEQQILGKIAVIMLQSGGAKVKDFTAIPGSAASRQAQLTGQVQLIMEYTGTAWITYMGKTDPIADSRKQYEAVKAEDAKNGFTWLEPAPMNNTYSLGMRQDFAKKYGLKDLSDLKKVPVGERTFCIESEFANRNDGFQPMLKAYGMTYGKDVPTGNIRKMDTGAIYSAIDQKVCNLGEVFTTDGRIKSLHLDVMSDSKHFFPNYNVSPVVKTTIYDTYPQIAQILEPVVKKLDNDTLIDLNARVDVEGKDPGKVAEEWLKSEGFIE</sequence>
<dbReference type="GO" id="GO:0022857">
    <property type="term" value="F:transmembrane transporter activity"/>
    <property type="evidence" value="ECO:0007669"/>
    <property type="project" value="InterPro"/>
</dbReference>
<dbReference type="KEGG" id="dni:HX89_13650"/>
<gene>
    <name evidence="1" type="ORF">HX89_13650</name>
</gene>
<dbReference type="SUPFAM" id="SSF53850">
    <property type="entry name" value="Periplasmic binding protein-like II"/>
    <property type="match status" value="1"/>
</dbReference>
<dbReference type="Pfam" id="PF04069">
    <property type="entry name" value="OpuAC"/>
    <property type="match status" value="1"/>
</dbReference>
<proteinExistence type="predicted"/>
<dbReference type="OrthoDB" id="9781705at2"/>
<dbReference type="GO" id="GO:0043190">
    <property type="term" value="C:ATP-binding cassette (ABC) transporter complex"/>
    <property type="evidence" value="ECO:0007669"/>
    <property type="project" value="InterPro"/>
</dbReference>
<dbReference type="EMBL" id="CP008889">
    <property type="protein sequence ID" value="AIF41787.1"/>
    <property type="molecule type" value="Genomic_DNA"/>
</dbReference>